<dbReference type="GeneTree" id="ENSGT01120000271858"/>
<keyword evidence="7" id="KW-1185">Reference proteome</keyword>
<dbReference type="STRING" id="41447.ENSSDUP00000033179"/>
<dbReference type="PANTHER" id="PTHR10903:SF112">
    <property type="entry name" value="SI:CH211-113E8.5"/>
    <property type="match status" value="1"/>
</dbReference>
<dbReference type="GO" id="GO:0005525">
    <property type="term" value="F:GTP binding"/>
    <property type="evidence" value="ECO:0007669"/>
    <property type="project" value="UniProtKB-KW"/>
</dbReference>
<keyword evidence="2" id="KW-0547">Nucleotide-binding</keyword>
<comment type="similarity">
    <text evidence="1">Belongs to the TRAFAC class TrmE-Era-EngA-EngB-Septin-like GTPase superfamily. AIG1/Toc34/Toc159-like paraseptin GTPase family. IAN subfamily.</text>
</comment>
<evidence type="ECO:0000256" key="2">
    <source>
        <dbReference type="ARBA" id="ARBA00022741"/>
    </source>
</evidence>
<keyword evidence="3" id="KW-0342">GTP-binding</keyword>
<dbReference type="Proteomes" id="UP000261420">
    <property type="component" value="Unplaced"/>
</dbReference>
<name>A0A3B4VR77_SERDU</name>
<dbReference type="CDD" id="cd01852">
    <property type="entry name" value="AIG1"/>
    <property type="match status" value="1"/>
</dbReference>
<evidence type="ECO:0000256" key="1">
    <source>
        <dbReference type="ARBA" id="ARBA00008535"/>
    </source>
</evidence>
<evidence type="ECO:0000259" key="5">
    <source>
        <dbReference type="PROSITE" id="PS51720"/>
    </source>
</evidence>
<dbReference type="Pfam" id="PF04548">
    <property type="entry name" value="AIG1"/>
    <property type="match status" value="1"/>
</dbReference>
<reference evidence="6" key="1">
    <citation type="submission" date="2025-08" db="UniProtKB">
        <authorList>
            <consortium name="Ensembl"/>
        </authorList>
    </citation>
    <scope>IDENTIFICATION</scope>
</reference>
<sequence>KSSGQKIVMVGKTGVGKSATGNSILGKTSFKSDCSPKSLTSQCEKVFGDVGGQRVAVIDTPGLFDTRNVQKETIEVIAQCISYACPGPHIILFIISLDRYTEEEQQSVQKIQKIFGEDADKYSMVLFTHGDKLKGRSIEEFLKESEHLQELVAKCNGHYHVFNNEVKNRSQVTGLLEKIRSINVLNGGSCYTNEMFKKAESAIEEKKQQILREKEEQMQKEREELRKEIEPKYEEELRKVKEKMKELEKKQMEMARREAENSSSWKYFTIYCTTMT</sequence>
<evidence type="ECO:0000313" key="7">
    <source>
        <dbReference type="Proteomes" id="UP000261420"/>
    </source>
</evidence>
<dbReference type="Ensembl" id="ENSSDUT00000033746.1">
    <property type="protein sequence ID" value="ENSSDUP00000033179.1"/>
    <property type="gene ID" value="ENSSDUG00000023838.1"/>
</dbReference>
<feature type="coiled-coil region" evidence="4">
    <location>
        <begin position="196"/>
        <end position="260"/>
    </location>
</feature>
<dbReference type="InterPro" id="IPR006703">
    <property type="entry name" value="G_AIG1"/>
</dbReference>
<organism evidence="6 7">
    <name type="scientific">Seriola dumerili</name>
    <name type="common">Greater amberjack</name>
    <name type="synonym">Caranx dumerili</name>
    <dbReference type="NCBI Taxonomy" id="41447"/>
    <lineage>
        <taxon>Eukaryota</taxon>
        <taxon>Metazoa</taxon>
        <taxon>Chordata</taxon>
        <taxon>Craniata</taxon>
        <taxon>Vertebrata</taxon>
        <taxon>Euteleostomi</taxon>
        <taxon>Actinopterygii</taxon>
        <taxon>Neopterygii</taxon>
        <taxon>Teleostei</taxon>
        <taxon>Neoteleostei</taxon>
        <taxon>Acanthomorphata</taxon>
        <taxon>Carangaria</taxon>
        <taxon>Carangiformes</taxon>
        <taxon>Carangidae</taxon>
        <taxon>Seriola</taxon>
    </lineage>
</organism>
<dbReference type="PANTHER" id="PTHR10903">
    <property type="entry name" value="GTPASE, IMAP FAMILY MEMBER-RELATED"/>
    <property type="match status" value="1"/>
</dbReference>
<dbReference type="InterPro" id="IPR027417">
    <property type="entry name" value="P-loop_NTPase"/>
</dbReference>
<evidence type="ECO:0000256" key="3">
    <source>
        <dbReference type="ARBA" id="ARBA00023134"/>
    </source>
</evidence>
<accession>A0A3B4VR77</accession>
<keyword evidence="4" id="KW-0175">Coiled coil</keyword>
<dbReference type="PROSITE" id="PS51720">
    <property type="entry name" value="G_AIG1"/>
    <property type="match status" value="1"/>
</dbReference>
<dbReference type="InterPro" id="IPR045058">
    <property type="entry name" value="GIMA/IAN/Toc"/>
</dbReference>
<proteinExistence type="inferred from homology"/>
<feature type="domain" description="AIG1-type G" evidence="5">
    <location>
        <begin position="2"/>
        <end position="200"/>
    </location>
</feature>
<protein>
    <recommendedName>
        <fullName evidence="5">AIG1-type G domain-containing protein</fullName>
    </recommendedName>
</protein>
<reference evidence="6" key="2">
    <citation type="submission" date="2025-09" db="UniProtKB">
        <authorList>
            <consortium name="Ensembl"/>
        </authorList>
    </citation>
    <scope>IDENTIFICATION</scope>
</reference>
<dbReference type="FunFam" id="3.40.50.300:FF:000366">
    <property type="entry name" value="GTPase, IMAP family member 2"/>
    <property type="match status" value="1"/>
</dbReference>
<dbReference type="SUPFAM" id="SSF52540">
    <property type="entry name" value="P-loop containing nucleoside triphosphate hydrolases"/>
    <property type="match status" value="1"/>
</dbReference>
<dbReference type="OMA" id="CFAINNE"/>
<dbReference type="Gene3D" id="3.40.50.300">
    <property type="entry name" value="P-loop containing nucleotide triphosphate hydrolases"/>
    <property type="match status" value="1"/>
</dbReference>
<evidence type="ECO:0000313" key="6">
    <source>
        <dbReference type="Ensembl" id="ENSSDUP00000033179.1"/>
    </source>
</evidence>
<evidence type="ECO:0000256" key="4">
    <source>
        <dbReference type="SAM" id="Coils"/>
    </source>
</evidence>
<dbReference type="AlphaFoldDB" id="A0A3B4VR77"/>